<proteinExistence type="predicted"/>
<evidence type="ECO:0000313" key="1">
    <source>
        <dbReference type="EMBL" id="QHT77841.1"/>
    </source>
</evidence>
<name>A0A6C0HB71_9ZZZZ</name>
<reference evidence="1" key="1">
    <citation type="journal article" date="2020" name="Nature">
        <title>Giant virus diversity and host interactions through global metagenomics.</title>
        <authorList>
            <person name="Schulz F."/>
            <person name="Roux S."/>
            <person name="Paez-Espino D."/>
            <person name="Jungbluth S."/>
            <person name="Walsh D.A."/>
            <person name="Denef V.J."/>
            <person name="McMahon K.D."/>
            <person name="Konstantinidis K.T."/>
            <person name="Eloe-Fadrosh E.A."/>
            <person name="Kyrpides N.C."/>
            <person name="Woyke T."/>
        </authorList>
    </citation>
    <scope>NUCLEOTIDE SEQUENCE</scope>
    <source>
        <strain evidence="1">GVMAG-M-3300023179-90</strain>
    </source>
</reference>
<accession>A0A6C0HB71</accession>
<dbReference type="AlphaFoldDB" id="A0A6C0HB71"/>
<organism evidence="1">
    <name type="scientific">viral metagenome</name>
    <dbReference type="NCBI Taxonomy" id="1070528"/>
    <lineage>
        <taxon>unclassified sequences</taxon>
        <taxon>metagenomes</taxon>
        <taxon>organismal metagenomes</taxon>
    </lineage>
</organism>
<protein>
    <submittedName>
        <fullName evidence="1">Uncharacterized protein</fullName>
    </submittedName>
</protein>
<dbReference type="EMBL" id="MN739922">
    <property type="protein sequence ID" value="QHT77841.1"/>
    <property type="molecule type" value="Genomic_DNA"/>
</dbReference>
<sequence length="185" mass="21643">MEIQTTLPNILLDSANSIRSTTFTRYLHLVLEKCEEESFKKELSNFCEKYCATNSDDIWMLLSGIKQNDKHHKRFIVNDSTILGNAFFFIICYMKKNDSLFKYMNKNLLLMKLACNVSGHFDNGQDIDIQVENIMNSFDRVGALIDLNKYIEKITKNMDDETNYKMEAEIRDYGGYDYLNCKITM</sequence>